<dbReference type="PANTHER" id="PTHR45641">
    <property type="entry name" value="TETRATRICOPEPTIDE REPEAT PROTEIN (AFU_ORTHOLOGUE AFUA_6G03870)"/>
    <property type="match status" value="1"/>
</dbReference>
<dbReference type="Pfam" id="PF13374">
    <property type="entry name" value="TPR_10"/>
    <property type="match status" value="1"/>
</dbReference>
<dbReference type="PROSITE" id="PS50293">
    <property type="entry name" value="TPR_REGION"/>
    <property type="match status" value="6"/>
</dbReference>
<feature type="repeat" description="TPR" evidence="3">
    <location>
        <begin position="104"/>
        <end position="137"/>
    </location>
</feature>
<reference evidence="5 6" key="1">
    <citation type="submission" date="2018-04" db="EMBL/GenBank/DDBJ databases">
        <title>Adhaeribacter sp. HMF7616 genome sequencing and assembly.</title>
        <authorList>
            <person name="Kang H."/>
            <person name="Kang J."/>
            <person name="Cha I."/>
            <person name="Kim H."/>
            <person name="Joh K."/>
        </authorList>
    </citation>
    <scope>NUCLEOTIDE SEQUENCE [LARGE SCALE GENOMIC DNA]</scope>
    <source>
        <strain evidence="5 6">HMF7616</strain>
    </source>
</reference>
<dbReference type="AlphaFoldDB" id="A0A369QI19"/>
<keyword evidence="1" id="KW-0677">Repeat</keyword>
<dbReference type="InterPro" id="IPR006597">
    <property type="entry name" value="Sel1-like"/>
</dbReference>
<dbReference type="EMBL" id="QASA01000001">
    <property type="protein sequence ID" value="RDC61948.1"/>
    <property type="molecule type" value="Genomic_DNA"/>
</dbReference>
<protein>
    <submittedName>
        <fullName evidence="5">Clustered mitochondria protein like protein</fullName>
    </submittedName>
</protein>
<evidence type="ECO:0000259" key="4">
    <source>
        <dbReference type="Pfam" id="PF12770"/>
    </source>
</evidence>
<accession>A0A369QI19</accession>
<proteinExistence type="predicted"/>
<evidence type="ECO:0000313" key="6">
    <source>
        <dbReference type="Proteomes" id="UP000253919"/>
    </source>
</evidence>
<evidence type="ECO:0000256" key="1">
    <source>
        <dbReference type="ARBA" id="ARBA00022737"/>
    </source>
</evidence>
<dbReference type="Gene3D" id="1.25.40.10">
    <property type="entry name" value="Tetratricopeptide repeat domain"/>
    <property type="match status" value="5"/>
</dbReference>
<feature type="repeat" description="TPR" evidence="3">
    <location>
        <begin position="272"/>
        <end position="305"/>
    </location>
</feature>
<feature type="repeat" description="TPR" evidence="3">
    <location>
        <begin position="482"/>
        <end position="515"/>
    </location>
</feature>
<dbReference type="InterPro" id="IPR024983">
    <property type="entry name" value="CHAT_dom"/>
</dbReference>
<dbReference type="SUPFAM" id="SSF48452">
    <property type="entry name" value="TPR-like"/>
    <property type="match status" value="2"/>
</dbReference>
<evidence type="ECO:0000256" key="3">
    <source>
        <dbReference type="PROSITE-ProRule" id="PRU00339"/>
    </source>
</evidence>
<dbReference type="Pfam" id="PF13424">
    <property type="entry name" value="TPR_12"/>
    <property type="match status" value="5"/>
</dbReference>
<dbReference type="PROSITE" id="PS50005">
    <property type="entry name" value="TPR"/>
    <property type="match status" value="11"/>
</dbReference>
<dbReference type="PANTHER" id="PTHR45641:SF1">
    <property type="entry name" value="AAA+ ATPASE DOMAIN-CONTAINING PROTEIN"/>
    <property type="match status" value="1"/>
</dbReference>
<evidence type="ECO:0000313" key="5">
    <source>
        <dbReference type="EMBL" id="RDC61948.1"/>
    </source>
</evidence>
<gene>
    <name evidence="5" type="ORF">AHMF7616_00538</name>
</gene>
<keyword evidence="2 3" id="KW-0802">TPR repeat</keyword>
<dbReference type="InterPro" id="IPR011990">
    <property type="entry name" value="TPR-like_helical_dom_sf"/>
</dbReference>
<feature type="repeat" description="TPR" evidence="3">
    <location>
        <begin position="230"/>
        <end position="263"/>
    </location>
</feature>
<comment type="caution">
    <text evidence="5">The sequence shown here is derived from an EMBL/GenBank/DDBJ whole genome shotgun (WGS) entry which is preliminary data.</text>
</comment>
<feature type="repeat" description="TPR" evidence="3">
    <location>
        <begin position="188"/>
        <end position="221"/>
    </location>
</feature>
<dbReference type="SMART" id="SM00671">
    <property type="entry name" value="SEL1"/>
    <property type="match status" value="6"/>
</dbReference>
<feature type="repeat" description="TPR" evidence="3">
    <location>
        <begin position="398"/>
        <end position="431"/>
    </location>
</feature>
<feature type="repeat" description="TPR" evidence="3">
    <location>
        <begin position="314"/>
        <end position="347"/>
    </location>
</feature>
<evidence type="ECO:0000256" key="2">
    <source>
        <dbReference type="ARBA" id="ARBA00022803"/>
    </source>
</evidence>
<dbReference type="SUPFAM" id="SSF81901">
    <property type="entry name" value="HCP-like"/>
    <property type="match status" value="1"/>
</dbReference>
<keyword evidence="6" id="KW-1185">Reference proteome</keyword>
<feature type="domain" description="CHAT" evidence="4">
    <location>
        <begin position="836"/>
        <end position="1192"/>
    </location>
</feature>
<sequence length="1192" mass="134947">MCLGIQEVQAQNQLKEKAIKRAHQLYNQGLSLQEQGKYGNSIVYFKKASELYREHQQWAKKIDCDNGLTYNLYSMGKYNEALDQANQTLLETIAKVKEDSTKTLYSYINLGHVLLVKGNHNKALEYQQKALRIRRSVFGEDHPEVADSYHLVGNVYFGKGEYPKALEYHLKALQIRRATLNETHVGISNSYYAIGNDYFITGQYDKGLEYHLKALQIRRAALGEFHPDVANSFNSIGNNYHYKGEYDKALEYHQKALQIRCSILGEDHPSSAGSYNNIGNVYFNKGEYDKALEYHQIALLIRRSVLGENHLDVADSYHLFGNIYGDKGEYDKALEYYQKALQIRSAVLAQTHPGIASSHQTIGSIYFLKGEYDKALEYHQKSLQIRRSALGEAHPNVANSYNDIGNVFEAKENYEKALEYYQKALQIRCAVLGEKHPKVADSYYSLGNVHQIKKDFQKALEYYQMALQIRCAALGESHPSVADTYNQHGILYQASGNYQKATEYHTKALQSYLKSLGKTHPNVGDTYNYLGKVYLQKGDYPKALKHFQQAMLANVPTFQDTLIAHNPALKSQATTFLNSKTLLTSLQKKAEVLEKLFDQSGKITDLLLAYHTSFTADSLAKIIQRNQENETDKVASTANTAALYHQALSLCLKLHRLTQEQTYLDKAFYFSEQGKSGVLLASLTESKAKIFAGIPDSLLKQDQTLRNQIAQNTQRLAKELNKGTEADSTKLLTYQNQLFDANRQKENLVSQYERFYPKYYNLKYQPSTVTPEQLQRKLNSSSVVLEYALKPNVLQIFILGKSFFEVKSIPLDSLFDRQLTAFRDGIILKDPDLYQQVAHKLYKLLLPPAIPRHIKSLIIIPEGKLASFPFEALLTQSGKVNLNKTRAYLVHKYHISYAYSGRLLYERLSHPEENSKKRLLALAPVFADSALAKNLLSTRLKSHLPISVLRSKNTVGLNTDYTILNSESTSNAFQKFEPLTASNFDLPIITEKIRRSSVLEGGYVTPLIASEREVKTIGQLFRAKGAKTQLYLYHKATEDRVKSPTVSTYNYIHLATHGFVNENFPELSGLLLSQENTSHEDGILYTGEIYNLHLKADLVTLSACETGLGKLAQGEGVIGITRALLFAGAKNVLVSLWKVSDESTADLMKYFYQALLSGKNKTEALQTAKRKLVRKSQHKSPFYWAPFILIGQ</sequence>
<dbReference type="Pfam" id="PF13181">
    <property type="entry name" value="TPR_8"/>
    <property type="match status" value="1"/>
</dbReference>
<feature type="repeat" description="TPR" evidence="3">
    <location>
        <begin position="524"/>
        <end position="557"/>
    </location>
</feature>
<feature type="repeat" description="TPR" evidence="3">
    <location>
        <begin position="356"/>
        <end position="389"/>
    </location>
</feature>
<dbReference type="SMART" id="SM00028">
    <property type="entry name" value="TPR"/>
    <property type="match status" value="12"/>
</dbReference>
<dbReference type="Pfam" id="PF12770">
    <property type="entry name" value="CHAT"/>
    <property type="match status" value="1"/>
</dbReference>
<dbReference type="Proteomes" id="UP000253919">
    <property type="component" value="Unassembled WGS sequence"/>
</dbReference>
<organism evidence="5 6">
    <name type="scientific">Adhaeribacter pallidiroseus</name>
    <dbReference type="NCBI Taxonomy" id="2072847"/>
    <lineage>
        <taxon>Bacteria</taxon>
        <taxon>Pseudomonadati</taxon>
        <taxon>Bacteroidota</taxon>
        <taxon>Cytophagia</taxon>
        <taxon>Cytophagales</taxon>
        <taxon>Hymenobacteraceae</taxon>
        <taxon>Adhaeribacter</taxon>
    </lineage>
</organism>
<dbReference type="InterPro" id="IPR019734">
    <property type="entry name" value="TPR_rpt"/>
</dbReference>
<feature type="repeat" description="TPR" evidence="3">
    <location>
        <begin position="440"/>
        <end position="473"/>
    </location>
</feature>
<name>A0A369QI19_9BACT</name>
<feature type="repeat" description="TPR" evidence="3">
    <location>
        <begin position="146"/>
        <end position="179"/>
    </location>
</feature>